<gene>
    <name evidence="1" type="ORF">MC7420_6951</name>
</gene>
<reference evidence="1 2" key="1">
    <citation type="submission" date="2008-07" db="EMBL/GenBank/DDBJ databases">
        <authorList>
            <person name="Tandeau de Marsac N."/>
            <person name="Ferriera S."/>
            <person name="Johnson J."/>
            <person name="Kravitz S."/>
            <person name="Beeson K."/>
            <person name="Sutton G."/>
            <person name="Rogers Y.-H."/>
            <person name="Friedman R."/>
            <person name="Frazier M."/>
            <person name="Venter J.C."/>
        </authorList>
    </citation>
    <scope>NUCLEOTIDE SEQUENCE [LARGE SCALE GENOMIC DNA]</scope>
    <source>
        <strain evidence="1 2">PCC 7420</strain>
    </source>
</reference>
<dbReference type="Proteomes" id="UP000003835">
    <property type="component" value="Unassembled WGS sequence"/>
</dbReference>
<dbReference type="STRING" id="118168.MC7420_6951"/>
<evidence type="ECO:0000313" key="2">
    <source>
        <dbReference type="Proteomes" id="UP000003835"/>
    </source>
</evidence>
<dbReference type="eggNOG" id="COG0675">
    <property type="taxonomic scope" value="Bacteria"/>
</dbReference>
<dbReference type="EMBL" id="DS989869">
    <property type="protein sequence ID" value="EDX71865.1"/>
    <property type="molecule type" value="Genomic_DNA"/>
</dbReference>
<dbReference type="HOGENOM" id="CLU_2750821_0_0_3"/>
<evidence type="ECO:0000313" key="1">
    <source>
        <dbReference type="EMBL" id="EDX71865.1"/>
    </source>
</evidence>
<protein>
    <submittedName>
        <fullName evidence="1">Uncharacterized protein</fullName>
    </submittedName>
</protein>
<dbReference type="AlphaFoldDB" id="B4W1Z0"/>
<organism evidence="1 2">
    <name type="scientific">Coleofasciculus chthonoplastes PCC 7420</name>
    <dbReference type="NCBI Taxonomy" id="118168"/>
    <lineage>
        <taxon>Bacteria</taxon>
        <taxon>Bacillati</taxon>
        <taxon>Cyanobacteriota</taxon>
        <taxon>Cyanophyceae</taxon>
        <taxon>Coleofasciculales</taxon>
        <taxon>Coleofasciculaceae</taxon>
        <taxon>Coleofasciculus</taxon>
    </lineage>
</organism>
<sequence>MPRQVNACSLQYEYIIPADKSAPTYASQCKNLTQAKKDIPELKQVHSQVLQQTLKRLQLAFKGMWGIRHD</sequence>
<name>B4W1Z0_9CYAN</name>
<keyword evidence="2" id="KW-1185">Reference proteome</keyword>
<accession>B4W1Z0</accession>
<proteinExistence type="predicted"/>